<dbReference type="GO" id="GO:0016020">
    <property type="term" value="C:membrane"/>
    <property type="evidence" value="ECO:0007669"/>
    <property type="project" value="UniProtKB-SubCell"/>
</dbReference>
<dbReference type="STRING" id="35608.A0A2U1NPW1"/>
<evidence type="ECO:0000256" key="1">
    <source>
        <dbReference type="ARBA" id="ARBA00004167"/>
    </source>
</evidence>
<proteinExistence type="predicted"/>
<evidence type="ECO:0000256" key="3">
    <source>
        <dbReference type="ARBA" id="ARBA00022553"/>
    </source>
</evidence>
<keyword evidence="6" id="KW-0547">Nucleotide-binding</keyword>
<dbReference type="PROSITE" id="PS00018">
    <property type="entry name" value="EF_HAND_1"/>
    <property type="match status" value="1"/>
</dbReference>
<keyword evidence="7 11" id="KW-0418">Kinase</keyword>
<evidence type="ECO:0000256" key="7">
    <source>
        <dbReference type="ARBA" id="ARBA00022777"/>
    </source>
</evidence>
<dbReference type="EC" id="2.7.11.1" evidence="2"/>
<evidence type="ECO:0000256" key="10">
    <source>
        <dbReference type="ARBA" id="ARBA00023136"/>
    </source>
</evidence>
<evidence type="ECO:0000256" key="6">
    <source>
        <dbReference type="ARBA" id="ARBA00022741"/>
    </source>
</evidence>
<dbReference type="Proteomes" id="UP000245207">
    <property type="component" value="Unassembled WGS sequence"/>
</dbReference>
<sequence length="184" mass="20922">MGSPPNHSPEGWKGECGLYAIGFTRRGILGTYMEATRITEDIEHQWHMDMKHLKSLRHQSRAITLRRDSIDSVRPADEVNMVDWLKMMVGNRRSEEVIDPNIGTKPSRTALKRALLTALRCVDPDSEKILTMGEVVCMLEPEAYPVTREVSYSPTFHNSLLFTEKVVGLQDQRQRKSQANATDP</sequence>
<dbReference type="InterPro" id="IPR052232">
    <property type="entry name" value="RLK_Ser/Thr-Kinase"/>
</dbReference>
<evidence type="ECO:0000256" key="9">
    <source>
        <dbReference type="ARBA" id="ARBA00022989"/>
    </source>
</evidence>
<evidence type="ECO:0000313" key="11">
    <source>
        <dbReference type="EMBL" id="PWA75542.1"/>
    </source>
</evidence>
<keyword evidence="3" id="KW-0597">Phosphoprotein</keyword>
<dbReference type="PANTHER" id="PTHR47984:SF21">
    <property type="entry name" value="PROTEIN KINASE DOMAIN-CONTAINING PROTEIN"/>
    <property type="match status" value="1"/>
</dbReference>
<dbReference type="InterPro" id="IPR018247">
    <property type="entry name" value="EF_Hand_1_Ca_BS"/>
</dbReference>
<evidence type="ECO:0000256" key="8">
    <source>
        <dbReference type="ARBA" id="ARBA00022840"/>
    </source>
</evidence>
<evidence type="ECO:0000256" key="5">
    <source>
        <dbReference type="ARBA" id="ARBA00022692"/>
    </source>
</evidence>
<gene>
    <name evidence="11" type="ORF">CTI12_AA241390</name>
</gene>
<keyword evidence="5" id="KW-0812">Transmembrane</keyword>
<dbReference type="GO" id="GO:0004674">
    <property type="term" value="F:protein serine/threonine kinase activity"/>
    <property type="evidence" value="ECO:0007669"/>
    <property type="project" value="UniProtKB-EC"/>
</dbReference>
<organism evidence="11 12">
    <name type="scientific">Artemisia annua</name>
    <name type="common">Sweet wormwood</name>
    <dbReference type="NCBI Taxonomy" id="35608"/>
    <lineage>
        <taxon>Eukaryota</taxon>
        <taxon>Viridiplantae</taxon>
        <taxon>Streptophyta</taxon>
        <taxon>Embryophyta</taxon>
        <taxon>Tracheophyta</taxon>
        <taxon>Spermatophyta</taxon>
        <taxon>Magnoliopsida</taxon>
        <taxon>eudicotyledons</taxon>
        <taxon>Gunneridae</taxon>
        <taxon>Pentapetalae</taxon>
        <taxon>asterids</taxon>
        <taxon>campanulids</taxon>
        <taxon>Asterales</taxon>
        <taxon>Asteraceae</taxon>
        <taxon>Asteroideae</taxon>
        <taxon>Anthemideae</taxon>
        <taxon>Artemisiinae</taxon>
        <taxon>Artemisia</taxon>
    </lineage>
</organism>
<keyword evidence="8" id="KW-0067">ATP-binding</keyword>
<keyword evidence="9" id="KW-1133">Transmembrane helix</keyword>
<dbReference type="Gene3D" id="1.10.510.10">
    <property type="entry name" value="Transferase(Phosphotransferase) domain 1"/>
    <property type="match status" value="1"/>
</dbReference>
<keyword evidence="4" id="KW-0808">Transferase</keyword>
<keyword evidence="10" id="KW-0472">Membrane</keyword>
<dbReference type="PANTHER" id="PTHR47984">
    <property type="entry name" value="OS01G0323000 PROTEIN"/>
    <property type="match status" value="1"/>
</dbReference>
<protein>
    <recommendedName>
        <fullName evidence="2">non-specific serine/threonine protein kinase</fullName>
        <ecNumber evidence="2">2.7.11.1</ecNumber>
    </recommendedName>
</protein>
<evidence type="ECO:0000313" key="12">
    <source>
        <dbReference type="Proteomes" id="UP000245207"/>
    </source>
</evidence>
<comment type="caution">
    <text evidence="11">The sequence shown here is derived from an EMBL/GenBank/DDBJ whole genome shotgun (WGS) entry which is preliminary data.</text>
</comment>
<evidence type="ECO:0000256" key="2">
    <source>
        <dbReference type="ARBA" id="ARBA00012513"/>
    </source>
</evidence>
<accession>A0A2U1NPW1</accession>
<dbReference type="EMBL" id="PKPP01002395">
    <property type="protein sequence ID" value="PWA75542.1"/>
    <property type="molecule type" value="Genomic_DNA"/>
</dbReference>
<dbReference type="OrthoDB" id="1112102at2759"/>
<comment type="subcellular location">
    <subcellularLocation>
        <location evidence="1">Membrane</location>
        <topology evidence="1">Single-pass membrane protein</topology>
    </subcellularLocation>
</comment>
<evidence type="ECO:0000256" key="4">
    <source>
        <dbReference type="ARBA" id="ARBA00022679"/>
    </source>
</evidence>
<keyword evidence="12" id="KW-1185">Reference proteome</keyword>
<name>A0A2U1NPW1_ARTAN</name>
<dbReference type="GO" id="GO:0005524">
    <property type="term" value="F:ATP binding"/>
    <property type="evidence" value="ECO:0007669"/>
    <property type="project" value="UniProtKB-KW"/>
</dbReference>
<reference evidence="11 12" key="1">
    <citation type="journal article" date="2018" name="Mol. Plant">
        <title>The genome of Artemisia annua provides insight into the evolution of Asteraceae family and artemisinin biosynthesis.</title>
        <authorList>
            <person name="Shen Q."/>
            <person name="Zhang L."/>
            <person name="Liao Z."/>
            <person name="Wang S."/>
            <person name="Yan T."/>
            <person name="Shi P."/>
            <person name="Liu M."/>
            <person name="Fu X."/>
            <person name="Pan Q."/>
            <person name="Wang Y."/>
            <person name="Lv Z."/>
            <person name="Lu X."/>
            <person name="Zhang F."/>
            <person name="Jiang W."/>
            <person name="Ma Y."/>
            <person name="Chen M."/>
            <person name="Hao X."/>
            <person name="Li L."/>
            <person name="Tang Y."/>
            <person name="Lv G."/>
            <person name="Zhou Y."/>
            <person name="Sun X."/>
            <person name="Brodelius P.E."/>
            <person name="Rose J.K.C."/>
            <person name="Tang K."/>
        </authorList>
    </citation>
    <scope>NUCLEOTIDE SEQUENCE [LARGE SCALE GENOMIC DNA]</scope>
    <source>
        <strain evidence="12">cv. Huhao1</strain>
        <tissue evidence="11">Leaf</tissue>
    </source>
</reference>
<dbReference type="AlphaFoldDB" id="A0A2U1NPW1"/>